<dbReference type="SUPFAM" id="SSF49464">
    <property type="entry name" value="Carboxypeptidase regulatory domain-like"/>
    <property type="match status" value="1"/>
</dbReference>
<dbReference type="EMBL" id="FNQK01000003">
    <property type="protein sequence ID" value="SDZ87306.1"/>
    <property type="molecule type" value="Genomic_DNA"/>
</dbReference>
<dbReference type="InterPro" id="IPR008969">
    <property type="entry name" value="CarboxyPept-like_regulatory"/>
</dbReference>
<dbReference type="AlphaFoldDB" id="A0A1H3WJH8"/>
<proteinExistence type="predicted"/>
<organism evidence="3 4">
    <name type="scientific">Bizionia paragorgiae</name>
    <dbReference type="NCBI Taxonomy" id="283786"/>
    <lineage>
        <taxon>Bacteria</taxon>
        <taxon>Pseudomonadati</taxon>
        <taxon>Bacteroidota</taxon>
        <taxon>Flavobacteriia</taxon>
        <taxon>Flavobacteriales</taxon>
        <taxon>Flavobacteriaceae</taxon>
        <taxon>Bizionia</taxon>
    </lineage>
</organism>
<accession>A0A1H3WJH8</accession>
<sequence length="928" mass="104829">MRKFLLLLALLSVGSVFSQSKSFKVSGTLIGADDQAPLEAATVYVQRVKDSSLVSYTISDRDGAFVLEDKTYDDKLHLLISYVGYNTHSQIIKIPQDKTELKLDVLPLELSSNSLSEVVIQSTAPVTIKKDTLEFNVSSFKTKKDANVEDLLKQLPGVEIDDDGKIKINGKDVNKILVNGKPFFGDDPSITTKNLTKDIIEKIQIVDTKTKSEAFTGEKGDKDNKTINLTIKEENNKGVFGRVSAGAGTDKRYELAGMVNVFDNDQRISVLAGGNNTNSPGFSFGEISKMFGRSGSTSWNSNGSFSIGGRSFGGGEGITKSQNVGANYADKIGEFADVSGDYFYSGSNSENESSSQRETILSDSRFFSNSVSRSVNDTDSHTANLDFEIKVDSTFLINIKPSFGYTTTQTNYYSSDNTLNENQELINQSMLNSNVESLGKRFSNNLSLTKKYGSDGAFFRLQLNNSINNNESDDYLSSDTEVFGSNPESINRNQYTSGLNKSRGLGVDFTYRLPVISKKLFLNFEYEYDRDSDENTKSTFDHNSISNGFDDFNEELSTDFDYLDTKHSPGLKVSYETEKWFTSLKGSYVFRTLENNDLLREHFNVKKDFEAFEIDYYFNYRFSKKASVYSGYDYKTAPPALRQLQAYSDVSNPLNIVIGNPNLSPSNKHSFYLGYNSFDWQKRTGFYIYTNFDFNNNEVVSKTEVDPETLKRITTYANVDGNYRGNASVSYSKNFKLDSLRQVKVRLSAWGNLSKNINFNNGVQYASKVASITPNLSLEFDWKKVMEFKPYYRITFSKNKYDIEAFEDRTFSRHNLGLRTATFLPKNFEWRNDISFNYNPDIAEGFQKDAWFWNSTLAYSVLKDQGAVTLKVYDLLNQNTNARRTATRDYIEDSQSTVLTQYFMLSFSWKFNSLGSKGETRSGGMHFF</sequence>
<gene>
    <name evidence="3" type="ORF">SAMN04487990_103132</name>
</gene>
<dbReference type="SUPFAM" id="SSF56935">
    <property type="entry name" value="Porins"/>
    <property type="match status" value="1"/>
</dbReference>
<dbReference type="Pfam" id="PF14905">
    <property type="entry name" value="OMP_b-brl_3"/>
    <property type="match status" value="1"/>
</dbReference>
<evidence type="ECO:0000256" key="1">
    <source>
        <dbReference type="SAM" id="SignalP"/>
    </source>
</evidence>
<protein>
    <submittedName>
        <fullName evidence="3">Outer membrane receptor proteins, mostly Fe transport</fullName>
    </submittedName>
</protein>
<feature type="chain" id="PRO_5011708080" evidence="1">
    <location>
        <begin position="19"/>
        <end position="928"/>
    </location>
</feature>
<dbReference type="RefSeq" id="WP_092132275.1">
    <property type="nucleotide sequence ID" value="NZ_FNQK01000003.1"/>
</dbReference>
<dbReference type="InterPro" id="IPR041700">
    <property type="entry name" value="OMP_b-brl_3"/>
</dbReference>
<evidence type="ECO:0000313" key="4">
    <source>
        <dbReference type="Proteomes" id="UP000198846"/>
    </source>
</evidence>
<reference evidence="4" key="1">
    <citation type="submission" date="2016-10" db="EMBL/GenBank/DDBJ databases">
        <authorList>
            <person name="Varghese N."/>
            <person name="Submissions S."/>
        </authorList>
    </citation>
    <scope>NUCLEOTIDE SEQUENCE [LARGE SCALE GENOMIC DNA]</scope>
    <source>
        <strain evidence="4">DSM 23842</strain>
    </source>
</reference>
<dbReference type="Proteomes" id="UP000198846">
    <property type="component" value="Unassembled WGS sequence"/>
</dbReference>
<dbReference type="Pfam" id="PF13715">
    <property type="entry name" value="CarbopepD_reg_2"/>
    <property type="match status" value="1"/>
</dbReference>
<feature type="signal peptide" evidence="1">
    <location>
        <begin position="1"/>
        <end position="18"/>
    </location>
</feature>
<evidence type="ECO:0000313" key="3">
    <source>
        <dbReference type="EMBL" id="SDZ87306.1"/>
    </source>
</evidence>
<dbReference type="STRING" id="283786.SAMN04487990_103132"/>
<keyword evidence="3" id="KW-0675">Receptor</keyword>
<name>A0A1H3WJH8_BIZPA</name>
<keyword evidence="1" id="KW-0732">Signal</keyword>
<keyword evidence="4" id="KW-1185">Reference proteome</keyword>
<dbReference type="OrthoDB" id="1682379at2"/>
<evidence type="ECO:0000259" key="2">
    <source>
        <dbReference type="Pfam" id="PF14905"/>
    </source>
</evidence>
<feature type="domain" description="Outer membrane protein beta-barrel" evidence="2">
    <location>
        <begin position="451"/>
        <end position="909"/>
    </location>
</feature>